<name>A0A3E2BN16_9BACT</name>
<dbReference type="Gene3D" id="3.30.60.80">
    <property type="match status" value="1"/>
</dbReference>
<dbReference type="PROSITE" id="PS50880">
    <property type="entry name" value="TOPRIM"/>
    <property type="match status" value="1"/>
</dbReference>
<dbReference type="SMART" id="SM00493">
    <property type="entry name" value="TOPRIM"/>
    <property type="match status" value="1"/>
</dbReference>
<dbReference type="InterPro" id="IPR000093">
    <property type="entry name" value="DNA_Rcmb_RecR"/>
</dbReference>
<dbReference type="InterPro" id="IPR034137">
    <property type="entry name" value="TOPRIM_RecR"/>
</dbReference>
<evidence type="ECO:0000259" key="8">
    <source>
        <dbReference type="PROSITE" id="PS50880"/>
    </source>
</evidence>
<gene>
    <name evidence="7" type="primary">recR</name>
    <name evidence="9" type="ORF">OP8BY_2048</name>
</gene>
<dbReference type="Proteomes" id="UP000257323">
    <property type="component" value="Unassembled WGS sequence"/>
</dbReference>
<dbReference type="Pfam" id="PF21176">
    <property type="entry name" value="RecR_HhH"/>
    <property type="match status" value="1"/>
</dbReference>
<dbReference type="PANTHER" id="PTHR30446">
    <property type="entry name" value="RECOMBINATION PROTEIN RECR"/>
    <property type="match status" value="1"/>
</dbReference>
<keyword evidence="4 7" id="KW-0862">Zinc</keyword>
<keyword evidence="6 7" id="KW-0234">DNA repair</keyword>
<comment type="similarity">
    <text evidence="7">Belongs to the RecR family.</text>
</comment>
<keyword evidence="1 7" id="KW-0479">Metal-binding</keyword>
<dbReference type="NCBIfam" id="TIGR00615">
    <property type="entry name" value="recR"/>
    <property type="match status" value="1"/>
</dbReference>
<feature type="domain" description="Toprim" evidence="8">
    <location>
        <begin position="81"/>
        <end position="176"/>
    </location>
</feature>
<evidence type="ECO:0000256" key="2">
    <source>
        <dbReference type="ARBA" id="ARBA00022763"/>
    </source>
</evidence>
<evidence type="ECO:0000313" key="9">
    <source>
        <dbReference type="EMBL" id="RFT16042.1"/>
    </source>
</evidence>
<dbReference type="Pfam" id="PF21175">
    <property type="entry name" value="RecR_C"/>
    <property type="match status" value="1"/>
</dbReference>
<dbReference type="Pfam" id="PF02132">
    <property type="entry name" value="RecR_ZnF"/>
    <property type="match status" value="1"/>
</dbReference>
<keyword evidence="2 7" id="KW-0227">DNA damage</keyword>
<evidence type="ECO:0000256" key="1">
    <source>
        <dbReference type="ARBA" id="ARBA00022723"/>
    </source>
</evidence>
<dbReference type="PROSITE" id="PS01300">
    <property type="entry name" value="RECR"/>
    <property type="match status" value="1"/>
</dbReference>
<dbReference type="Pfam" id="PF13662">
    <property type="entry name" value="Toprim_4"/>
    <property type="match status" value="1"/>
</dbReference>
<evidence type="ECO:0000256" key="3">
    <source>
        <dbReference type="ARBA" id="ARBA00022771"/>
    </source>
</evidence>
<keyword evidence="3 7" id="KW-0863">Zinc-finger</keyword>
<comment type="function">
    <text evidence="7">May play a role in DNA repair. It seems to be involved in an RecBC-independent recombinational process of DNA repair. It may act with RecF and RecO.</text>
</comment>
<proteinExistence type="inferred from homology"/>
<dbReference type="AlphaFoldDB" id="A0A3E2BN16"/>
<accession>A0A3E2BN16</accession>
<dbReference type="CDD" id="cd01025">
    <property type="entry name" value="TOPRIM_recR"/>
    <property type="match status" value="1"/>
</dbReference>
<keyword evidence="5 7" id="KW-0233">DNA recombination</keyword>
<dbReference type="GO" id="GO:0006310">
    <property type="term" value="P:DNA recombination"/>
    <property type="evidence" value="ECO:0007669"/>
    <property type="project" value="UniProtKB-UniRule"/>
</dbReference>
<dbReference type="GO" id="GO:0003677">
    <property type="term" value="F:DNA binding"/>
    <property type="evidence" value="ECO:0007669"/>
    <property type="project" value="UniProtKB-UniRule"/>
</dbReference>
<evidence type="ECO:0000256" key="7">
    <source>
        <dbReference type="HAMAP-Rule" id="MF_00017"/>
    </source>
</evidence>
<reference evidence="9 10" key="1">
    <citation type="submission" date="2018-08" db="EMBL/GenBank/DDBJ databases">
        <title>Genome analysis of the thermophilic bacterium of the candidate phylum Aminicenantes from deep subsurface aquifer revealed its physiology and ecological role.</title>
        <authorList>
            <person name="Kadnikov V.V."/>
            <person name="Mardanov A.V."/>
            <person name="Beletsky A.V."/>
            <person name="Karnachuk O.V."/>
            <person name="Ravin N.V."/>
        </authorList>
    </citation>
    <scope>NUCLEOTIDE SEQUENCE [LARGE SCALE GENOMIC DNA]</scope>
    <source>
        <strain evidence="9">BY38</strain>
    </source>
</reference>
<organism evidence="9 10">
    <name type="scientific">Candidatus Saccharicenans subterraneus</name>
    <dbReference type="NCBI Taxonomy" id="2508984"/>
    <lineage>
        <taxon>Bacteria</taxon>
        <taxon>Candidatus Aminicenantota</taxon>
        <taxon>Candidatus Aminicenantia</taxon>
        <taxon>Candidatus Aminicenantales</taxon>
        <taxon>Candidatus Saccharicenantaceae</taxon>
        <taxon>Candidatus Saccharicenans</taxon>
    </lineage>
</organism>
<dbReference type="GO" id="GO:0006281">
    <property type="term" value="P:DNA repair"/>
    <property type="evidence" value="ECO:0007669"/>
    <property type="project" value="UniProtKB-UniRule"/>
</dbReference>
<evidence type="ECO:0000313" key="10">
    <source>
        <dbReference type="Proteomes" id="UP000257323"/>
    </source>
</evidence>
<evidence type="ECO:0000256" key="4">
    <source>
        <dbReference type="ARBA" id="ARBA00022833"/>
    </source>
</evidence>
<dbReference type="GO" id="GO:0008270">
    <property type="term" value="F:zinc ion binding"/>
    <property type="evidence" value="ECO:0007669"/>
    <property type="project" value="UniProtKB-KW"/>
</dbReference>
<evidence type="ECO:0000256" key="5">
    <source>
        <dbReference type="ARBA" id="ARBA00023172"/>
    </source>
</evidence>
<dbReference type="Gene3D" id="3.40.1360.10">
    <property type="match status" value="1"/>
</dbReference>
<dbReference type="InterPro" id="IPR006171">
    <property type="entry name" value="TOPRIM_dom"/>
</dbReference>
<comment type="caution">
    <text evidence="9">The sequence shown here is derived from an EMBL/GenBank/DDBJ whole genome shotgun (WGS) entry which is preliminary data.</text>
</comment>
<evidence type="ECO:0000256" key="6">
    <source>
        <dbReference type="ARBA" id="ARBA00023204"/>
    </source>
</evidence>
<dbReference type="Gene3D" id="1.10.8.420">
    <property type="entry name" value="RecR Domain 1"/>
    <property type="match status" value="1"/>
</dbReference>
<dbReference type="InterPro" id="IPR015967">
    <property type="entry name" value="Rcmb_RecR_Znf"/>
</dbReference>
<sequence>MFEYARPLHDLIEQLRKFPGVGLKSAQRMAFYLLGLPSEEAAELVRAIVEVKNKIFYCSVCNNITDVDPCLLCTDPRRSDEQLCVVEEPFNVASIEKTGIFSGRYHVLLGSLSPIKGIGPDELRLEKLVTRLRSGQFREVIIATNPTVEGEATASLICQVLRELPVKITRLAMGLPVGADLDFADQLTIKKALEGRTELKG</sequence>
<dbReference type="HAMAP" id="MF_00017">
    <property type="entry name" value="RecR"/>
    <property type="match status" value="1"/>
</dbReference>
<dbReference type="Gene3D" id="6.10.250.240">
    <property type="match status" value="1"/>
</dbReference>
<dbReference type="EMBL" id="QUAH01000005">
    <property type="protein sequence ID" value="RFT16042.1"/>
    <property type="molecule type" value="Genomic_DNA"/>
</dbReference>
<protein>
    <recommendedName>
        <fullName evidence="7">Recombination protein RecR</fullName>
    </recommendedName>
</protein>
<dbReference type="PANTHER" id="PTHR30446:SF0">
    <property type="entry name" value="RECOMBINATION PROTEIN RECR"/>
    <property type="match status" value="1"/>
</dbReference>
<feature type="zinc finger region" description="C4-type" evidence="7">
    <location>
        <begin position="58"/>
        <end position="73"/>
    </location>
</feature>
<dbReference type="InterPro" id="IPR023627">
    <property type="entry name" value="Rcmb_RecR"/>
</dbReference>
<dbReference type="SUPFAM" id="SSF111304">
    <property type="entry name" value="Recombination protein RecR"/>
    <property type="match status" value="1"/>
</dbReference>